<protein>
    <submittedName>
        <fullName evidence="2">MarR family transcriptional regulator</fullName>
    </submittedName>
</protein>
<dbReference type="Gene3D" id="1.10.10.10">
    <property type="entry name" value="Winged helix-like DNA-binding domain superfamily/Winged helix DNA-binding domain"/>
    <property type="match status" value="1"/>
</dbReference>
<organism evidence="2 3">
    <name type="scientific">Plantactinospora endophytica</name>
    <dbReference type="NCBI Taxonomy" id="673535"/>
    <lineage>
        <taxon>Bacteria</taxon>
        <taxon>Bacillati</taxon>
        <taxon>Actinomycetota</taxon>
        <taxon>Actinomycetes</taxon>
        <taxon>Micromonosporales</taxon>
        <taxon>Micromonosporaceae</taxon>
        <taxon>Plantactinospora</taxon>
    </lineage>
</organism>
<dbReference type="InterPro" id="IPR000835">
    <property type="entry name" value="HTH_MarR-typ"/>
</dbReference>
<evidence type="ECO:0000313" key="3">
    <source>
        <dbReference type="Proteomes" id="UP000646749"/>
    </source>
</evidence>
<name>A0ABQ4E1G5_9ACTN</name>
<reference evidence="2 3" key="1">
    <citation type="submission" date="2021-01" db="EMBL/GenBank/DDBJ databases">
        <title>Whole genome shotgun sequence of Plantactinospora endophytica NBRC 110450.</title>
        <authorList>
            <person name="Komaki H."/>
            <person name="Tamura T."/>
        </authorList>
    </citation>
    <scope>NUCLEOTIDE SEQUENCE [LARGE SCALE GENOMIC DNA]</scope>
    <source>
        <strain evidence="2 3">NBRC 110450</strain>
    </source>
</reference>
<evidence type="ECO:0000259" key="1">
    <source>
        <dbReference type="SMART" id="SM00347"/>
    </source>
</evidence>
<dbReference type="SMART" id="SM00347">
    <property type="entry name" value="HTH_MARR"/>
    <property type="match status" value="1"/>
</dbReference>
<comment type="caution">
    <text evidence="2">The sequence shown here is derived from an EMBL/GenBank/DDBJ whole genome shotgun (WGS) entry which is preliminary data.</text>
</comment>
<dbReference type="EMBL" id="BONW01000016">
    <property type="protein sequence ID" value="GIG88567.1"/>
    <property type="molecule type" value="Genomic_DNA"/>
</dbReference>
<dbReference type="InterPro" id="IPR036390">
    <property type="entry name" value="WH_DNA-bd_sf"/>
</dbReference>
<dbReference type="SUPFAM" id="SSF46785">
    <property type="entry name" value="Winged helix' DNA-binding domain"/>
    <property type="match status" value="1"/>
</dbReference>
<keyword evidence="3" id="KW-1185">Reference proteome</keyword>
<feature type="domain" description="HTH marR-type" evidence="1">
    <location>
        <begin position="38"/>
        <end position="135"/>
    </location>
</feature>
<sequence>MADQQNQASRQDLLDSSHWRPLWRMLGEMDQDIATLYRQAGLPGLRPRFVGPLIQLSRHESMTIQELATAVEVTHSAMSQTAAAMRTAGFVESAEGGDGRTRRIRLSDRGREILPLLEAEWRATEATVRELEEEIPYALSRAVEDVNAALATRSFRQRLDDNLAKALDGRLR</sequence>
<dbReference type="RefSeq" id="WP_203867078.1">
    <property type="nucleotide sequence ID" value="NZ_BONW01000016.1"/>
</dbReference>
<proteinExistence type="predicted"/>
<dbReference type="Proteomes" id="UP000646749">
    <property type="component" value="Unassembled WGS sequence"/>
</dbReference>
<dbReference type="Pfam" id="PF12802">
    <property type="entry name" value="MarR_2"/>
    <property type="match status" value="1"/>
</dbReference>
<gene>
    <name evidence="2" type="ORF">Pen02_35030</name>
</gene>
<evidence type="ECO:0000313" key="2">
    <source>
        <dbReference type="EMBL" id="GIG88567.1"/>
    </source>
</evidence>
<accession>A0ABQ4E1G5</accession>
<dbReference type="InterPro" id="IPR036388">
    <property type="entry name" value="WH-like_DNA-bd_sf"/>
</dbReference>